<evidence type="ECO:0000313" key="1">
    <source>
        <dbReference type="EMBL" id="UOK72993.1"/>
    </source>
</evidence>
<accession>A0A9E7AB16</accession>
<protein>
    <submittedName>
        <fullName evidence="1">Uncharacterized protein</fullName>
    </submittedName>
</protein>
<gene>
    <name evidence="1" type="ORF">K9D25_09985</name>
</gene>
<dbReference type="RefSeq" id="WP_244450686.1">
    <property type="nucleotide sequence ID" value="NZ_CP083239.1"/>
</dbReference>
<evidence type="ECO:0000313" key="2">
    <source>
        <dbReference type="Proteomes" id="UP000831684"/>
    </source>
</evidence>
<reference evidence="1" key="1">
    <citation type="submission" date="2021-09" db="EMBL/GenBank/DDBJ databases">
        <title>Network and meta-omics reveal the key degrader and cooperation patterns in an efficient 1,4-dioxane-degrading microbial community.</title>
        <authorList>
            <person name="Dai C."/>
        </authorList>
    </citation>
    <scope>NUCLEOTIDE SEQUENCE</scope>
    <source>
        <strain evidence="1">ZM13</strain>
    </source>
</reference>
<dbReference type="Proteomes" id="UP000831684">
    <property type="component" value="Chromosome"/>
</dbReference>
<dbReference type="KEGG" id="apol:K9D25_09985"/>
<sequence length="95" mass="10335">MTGFCAFRAGQMVECVDDGWVRAGQDAPPIPLPVSGCVYTIADLKPFGGGVFLHLEPFGPEIWFLSAHFRPVRPTSIEPLRALLAPLGAREREIA</sequence>
<dbReference type="AlphaFoldDB" id="A0A9E7AB16"/>
<organism evidence="1 2">
    <name type="scientific">Ancylobacter polymorphus</name>
    <dbReference type="NCBI Taxonomy" id="223390"/>
    <lineage>
        <taxon>Bacteria</taxon>
        <taxon>Pseudomonadati</taxon>
        <taxon>Pseudomonadota</taxon>
        <taxon>Alphaproteobacteria</taxon>
        <taxon>Hyphomicrobiales</taxon>
        <taxon>Xanthobacteraceae</taxon>
        <taxon>Ancylobacter</taxon>
    </lineage>
</organism>
<dbReference type="EMBL" id="CP083239">
    <property type="protein sequence ID" value="UOK72993.1"/>
    <property type="molecule type" value="Genomic_DNA"/>
</dbReference>
<name>A0A9E7AB16_9HYPH</name>
<proteinExistence type="predicted"/>